<keyword evidence="2" id="KW-1185">Reference proteome</keyword>
<dbReference type="Proteomes" id="UP000005481">
    <property type="component" value="Unassembled WGS sequence"/>
</dbReference>
<dbReference type="STRING" id="861450.HMPREF0080_02033"/>
<dbReference type="EMBL" id="AGCJ01000091">
    <property type="protein sequence ID" value="EHM37849.1"/>
    <property type="molecule type" value="Genomic_DNA"/>
</dbReference>
<reference evidence="1 2" key="1">
    <citation type="submission" date="2011-08" db="EMBL/GenBank/DDBJ databases">
        <authorList>
            <person name="Weinstock G."/>
            <person name="Sodergren E."/>
            <person name="Clifton S."/>
            <person name="Fulton L."/>
            <person name="Fulton B."/>
            <person name="Courtney L."/>
            <person name="Fronick C."/>
            <person name="Harrison M."/>
            <person name="Strong C."/>
            <person name="Farmer C."/>
            <person name="Delahaunty K."/>
            <person name="Markovic C."/>
            <person name="Hall O."/>
            <person name="Minx P."/>
            <person name="Tomlinson C."/>
            <person name="Mitreva M."/>
            <person name="Hou S."/>
            <person name="Chen J."/>
            <person name="Wollam A."/>
            <person name="Pepin K.H."/>
            <person name="Johnson M."/>
            <person name="Bhonagiri V."/>
            <person name="Zhang X."/>
            <person name="Suruliraj S."/>
            <person name="Warren W."/>
            <person name="Chinwalla A."/>
            <person name="Mardis E.R."/>
            <person name="Wilson R.K."/>
        </authorList>
    </citation>
    <scope>NUCLEOTIDE SEQUENCE [LARGE SCALE GENOMIC DNA]</scope>
    <source>
        <strain evidence="1 2">F0357</strain>
    </source>
</reference>
<name>G9YK24_9FIRM</name>
<comment type="caution">
    <text evidence="1">The sequence shown here is derived from an EMBL/GenBank/DDBJ whole genome shotgun (WGS) entry which is preliminary data.</text>
</comment>
<accession>G9YK24</accession>
<evidence type="ECO:0000313" key="1">
    <source>
        <dbReference type="EMBL" id="EHM37849.1"/>
    </source>
</evidence>
<evidence type="ECO:0000313" key="2">
    <source>
        <dbReference type="Proteomes" id="UP000005481"/>
    </source>
</evidence>
<gene>
    <name evidence="1" type="ORF">HMPREF0080_02033</name>
</gene>
<organism evidence="1 2">
    <name type="scientific">Anaeroglobus geminatus F0357</name>
    <dbReference type="NCBI Taxonomy" id="861450"/>
    <lineage>
        <taxon>Bacteria</taxon>
        <taxon>Bacillati</taxon>
        <taxon>Bacillota</taxon>
        <taxon>Negativicutes</taxon>
        <taxon>Veillonellales</taxon>
        <taxon>Veillonellaceae</taxon>
        <taxon>Anaeroglobus</taxon>
    </lineage>
</organism>
<sequence>MFEKTFSKYDEQDVADAVESVIQTEKWFPSIATIKESLDNLLNAKRREAQSASIMKPAPRGKIDMVPIREAMRKVKKGEWVCPISDTVRTFATRLFPDNHG</sequence>
<proteinExistence type="predicted"/>
<dbReference type="AlphaFoldDB" id="G9YK24"/>
<protein>
    <submittedName>
        <fullName evidence="1">Uncharacterized protein</fullName>
    </submittedName>
</protein>
<dbReference type="eggNOG" id="ENOG502ZSAU">
    <property type="taxonomic scope" value="Bacteria"/>
</dbReference>
<dbReference type="HOGENOM" id="CLU_2285547_0_0_9"/>